<name>A0A810Q150_9FIRM</name>
<feature type="transmembrane region" description="Helical" evidence="1">
    <location>
        <begin position="12"/>
        <end position="34"/>
    </location>
</feature>
<proteinExistence type="predicted"/>
<dbReference type="Gene3D" id="3.30.700.10">
    <property type="entry name" value="Glycoprotein, Type 4 Pilin"/>
    <property type="match status" value="1"/>
</dbReference>
<sequence>MTERKLQRNRRGFTLTEVLLALAILIILLALAMIPISRHQRNIRQTELDSKAETIYLAAQNRLSQLQASGRSDEYGKDRATALNNIPWDAEQDKYTTSTLYYVTSAAKSTDTSAAGSILPREQVEAELWDANWVIEYDPGSGSVYAVFYSEKPMQYSFDAFNPLRSRDRRVQEGATVGYYGGDSVQSEDTGKLTPKMEIINKERLLLKVTCDTPRDPLHFYVTVTDAQGHSTGRMELTGSEVNVSYRTYTVTMVLDDLTEGKRFSQQRRFRQLTPGSDLTLKVEVESDSRLVDSVTGKLTTNSLFAEVRDGGTTAVVTYARHLQNLDEGSGLPTAITRALQEQDIQFVNTGMDDGWDSCYPGRSFTPIYNENLAYYDSTVAVGTQSYHPVIYELPVDTDGDGGLFESFRGTLRNIRLCGAQISAGGNAGGLAGSLRGGTTIEGCQVYLSPTRDKLSSKSEQDIWISGATAGGLVGRCGYDLTVRNSFASSVLEGGRYAGGLVGYISGTRTVYVEHSYADCYLYASGTTGGLIGSCTGTADITLRDCYTAGFQEADVMAGLVGGELSYGDVVDTCYSASARLNGSEKLTYSTAKPADVTTGKPDITSTYYMSHGDHDMDGTVFADYEQWSGRSRADAIEKYLNDAFTAETGGSDTVAYNLVDGMGLGAYSYPRLTGLTHYGDWQAQFEAGTLVYYEVYSDGSYGFRGANKSTVKTTGTVVGDGYGMVYSTLPEQDLTARYSLGGREVTSTLYRANAIDMGGGYYLLPLPRTLVNTTEVATDFYRRVQVEDTTYYFNPHFTCWVSEGSEAPEAPSEIGIRTARQLNNLSLYYEQYSPLLAKDTTLQQERSIDYSGYDWANYGRSGAAVTSQQPIGSSAVVPFTHIYDGGTYPIAAVPLQSPNGGDYAGLFGLNQGSLRNVVLTTGEQDYSVTLRGILHLRTAYVGALAGRNDGTIYNCAAAGYSVTAHAYQGSVLYMGGFVGYNAGTIRSGSVSTPSLTASSNYARLLMGGFTGGNSGLVSQSYAMANVEVLQIRGGGVALSGFAGENIGSIRSSYCATALTSPGADTYGFAPATGSTSGCCYLSGGTYRFVGQVHLYDYSDQSGARAVNEQGLKALTLTGFSSADASHTYHHSKTLNTDGQAYPYPTGLTGHGSPVHYGDWVTPADLGTLGMVYWEHEEGGSNPGYHFSYIGFENGVRKDGSSLCTAHDDGGKITAYGYGYYWSKGETEPLLETQRIALDGRNTEAAAELEKQMPLFSFVTYQTSDTGLRLLSGTTGNGHWFLSQGDVWFTYTVSPFFADSYAVTAVSTGITGGTTGVEPGTDALPYQVRSVEQLQYINWSYYGNQGSSTRDVTDSGSMYKYYPYLQYSRVTWGYQSKEDAIAGDSTGGTRPIRTWKQSHDLNGQSLADPTDASLNYSFHPIAGSVYDSGSSTDYRMVLYNWFGSKYDGQSYYIKNVNIDSYCYNVGLFGTTAGAEIANIVLYSDNGAVIQRNTDPTPSSGTRTVRQYSTSYALGGLVGIAYDYNSSMGNGSITNCAIAGYTVADNSRNKQHLGEAAIGGLVGVSSVNLNKCSAVVDLQINCTHVDTNGYMNAARYGNYVRVGGLAGGVRFAVTDCYTGGTITVGEETLKERVPVGSSNNVFADGSSAVQVKMNFGGVSGPDTYVYIGGMGGSGFSASFTNFVNRSDSSDGQPTFNNCYTYMEFPDMAGTITGISLMGSIADRAGASTNAKLYINNCYYLNSSKNSISFDNLPKYYGKGNSRNNSLSGLLRTEAAREKMLNGDLSYLRNYGWNGGSNTYSIKGLTGLTYEQMSQRTGASIVTQNNGTGTAQRYDSFAAALGSSFAWVTTEENGAEVHGKYSFPGSDEALQGQDFPFPTVLVQDNVFGRARLHYGWWPSSGLYWSKGLLTLDMITDYDAAGGESAVTLDLRFEGTDPGTELPTLSYTKDGIVTAELQPDGTGHYKVRIVGQAIGSTEIIATLGDYTARLAVDVTAKLSISVDQLSVEQYVGESTTLTLTARDGTGQVLTGVKWDVVSGSDRVVTLSPVSRDQQVTVTGKGEGEETLLVQAGVTVGQRTFTSELRLTATIHMQGVLGIAHVGDGDAVYRQGILNRDASDWDTPLGPAEGDVPDHEGLYLYSRGKAADFRYFTVTALTVLDSTGTSHDMLSNADEDYRVSVGDVVAAQQDGDFSYRPITIHGRQQETVTLQVTLTDSRTGRLYPLDIPYTLTAEDTQITATFVVGRLRLEKAVPFGQPAAGFLPTEEELVSALRPVVGWTPSPDLPLFQDTTFEPIYQDTEEPGLLRWRWTR</sequence>
<gene>
    <name evidence="2" type="ORF">MM50RIKEN_18210</name>
</gene>
<organism evidence="2 3">
    <name type="scientific">Vescimonas coprocola</name>
    <dbReference type="NCBI Taxonomy" id="2714355"/>
    <lineage>
        <taxon>Bacteria</taxon>
        <taxon>Bacillati</taxon>
        <taxon>Bacillota</taxon>
        <taxon>Clostridia</taxon>
        <taxon>Eubacteriales</taxon>
        <taxon>Oscillospiraceae</taxon>
        <taxon>Vescimonas</taxon>
    </lineage>
</organism>
<keyword evidence="1" id="KW-0472">Membrane</keyword>
<dbReference type="Gene3D" id="2.160.20.110">
    <property type="match status" value="3"/>
</dbReference>
<evidence type="ECO:0008006" key="4">
    <source>
        <dbReference type="Google" id="ProtNLM"/>
    </source>
</evidence>
<dbReference type="RefSeq" id="WP_213540676.1">
    <property type="nucleotide sequence ID" value="NZ_AP023418.1"/>
</dbReference>
<dbReference type="InterPro" id="IPR012902">
    <property type="entry name" value="N_methyl_site"/>
</dbReference>
<dbReference type="Proteomes" id="UP000681035">
    <property type="component" value="Chromosome"/>
</dbReference>
<evidence type="ECO:0000313" key="2">
    <source>
        <dbReference type="EMBL" id="BCK82058.1"/>
    </source>
</evidence>
<evidence type="ECO:0000313" key="3">
    <source>
        <dbReference type="Proteomes" id="UP000681035"/>
    </source>
</evidence>
<accession>A0A810Q150</accession>
<keyword evidence="1" id="KW-0812">Transmembrane</keyword>
<reference evidence="2" key="1">
    <citation type="submission" date="2020-09" db="EMBL/GenBank/DDBJ databases">
        <title>New species isolated from human feces.</title>
        <authorList>
            <person name="Kitahara M."/>
            <person name="Shigeno Y."/>
            <person name="Shime M."/>
            <person name="Matsumoto Y."/>
            <person name="Nakamura S."/>
            <person name="Motooka D."/>
            <person name="Fukuoka S."/>
            <person name="Nishikawa H."/>
            <person name="Benno Y."/>
        </authorList>
    </citation>
    <scope>NUCLEOTIDE SEQUENCE</scope>
    <source>
        <strain evidence="2">MM50</strain>
    </source>
</reference>
<dbReference type="KEGG" id="vcop:MM50RIKEN_18210"/>
<keyword evidence="3" id="KW-1185">Reference proteome</keyword>
<protein>
    <recommendedName>
        <fullName evidence="4">Prepilin-type N-terminal cleavage/methylation domain-containing protein</fullName>
    </recommendedName>
</protein>
<dbReference type="EMBL" id="AP023418">
    <property type="protein sequence ID" value="BCK82058.1"/>
    <property type="molecule type" value="Genomic_DNA"/>
</dbReference>
<dbReference type="Pfam" id="PF07963">
    <property type="entry name" value="N_methyl"/>
    <property type="match status" value="1"/>
</dbReference>
<keyword evidence="1" id="KW-1133">Transmembrane helix</keyword>
<evidence type="ECO:0000256" key="1">
    <source>
        <dbReference type="SAM" id="Phobius"/>
    </source>
</evidence>
<dbReference type="NCBIfam" id="TIGR02532">
    <property type="entry name" value="IV_pilin_GFxxxE"/>
    <property type="match status" value="1"/>
</dbReference>